<dbReference type="KEGG" id="hhg:XM38_005490"/>
<reference evidence="1 2" key="1">
    <citation type="journal article" date="2016" name="Biochim. Biophys. Acta">
        <title>Characterization of red-shifted phycobilisomes isolated from the chlorophyll f-containing cyanobacterium Halomicronema hongdechloris.</title>
        <authorList>
            <person name="Li Y."/>
            <person name="Lin Y."/>
            <person name="Garvey C.J."/>
            <person name="Birch D."/>
            <person name="Corkery R.W."/>
            <person name="Loughlin P.C."/>
            <person name="Scheer H."/>
            <person name="Willows R.D."/>
            <person name="Chen M."/>
        </authorList>
    </citation>
    <scope>NUCLEOTIDE SEQUENCE [LARGE SCALE GENOMIC DNA]</scope>
    <source>
        <strain evidence="1 2">C2206</strain>
    </source>
</reference>
<gene>
    <name evidence="1" type="ORF">XM38_005490</name>
</gene>
<accession>A0A1Z3HH50</accession>
<dbReference type="EMBL" id="CP021983">
    <property type="protein sequence ID" value="ASC69621.1"/>
    <property type="molecule type" value="Genomic_DNA"/>
</dbReference>
<keyword evidence="2" id="KW-1185">Reference proteome</keyword>
<proteinExistence type="predicted"/>
<protein>
    <submittedName>
        <fullName evidence="1">Uncharacterized protein</fullName>
    </submittedName>
</protein>
<dbReference type="Proteomes" id="UP000191901">
    <property type="component" value="Chromosome"/>
</dbReference>
<sequence>MYDRHHNSIGCRLQRSCPRVHLRLQLLTTRDFNVERLTIVSNVLSSVKQPNPGEKVLVGEELKDQ</sequence>
<evidence type="ECO:0000313" key="2">
    <source>
        <dbReference type="Proteomes" id="UP000191901"/>
    </source>
</evidence>
<organism evidence="1 2">
    <name type="scientific">Halomicronema hongdechloris C2206</name>
    <dbReference type="NCBI Taxonomy" id="1641165"/>
    <lineage>
        <taxon>Bacteria</taxon>
        <taxon>Bacillati</taxon>
        <taxon>Cyanobacteriota</taxon>
        <taxon>Cyanophyceae</taxon>
        <taxon>Nodosilineales</taxon>
        <taxon>Nodosilineaceae</taxon>
        <taxon>Halomicronema</taxon>
    </lineage>
</organism>
<dbReference type="AlphaFoldDB" id="A0A1Z3HH50"/>
<evidence type="ECO:0000313" key="1">
    <source>
        <dbReference type="EMBL" id="ASC69621.1"/>
    </source>
</evidence>
<name>A0A1Z3HH50_9CYAN</name>